<name>D2R8Z9_PIRSD</name>
<reference evidence="1 2" key="1">
    <citation type="journal article" date="2009" name="Stand. Genomic Sci.">
        <title>Complete genome sequence of Pirellula staleyi type strain (ATCC 27377).</title>
        <authorList>
            <person name="Clum A."/>
            <person name="Tindall B.J."/>
            <person name="Sikorski J."/>
            <person name="Ivanova N."/>
            <person name="Mavrommatis K."/>
            <person name="Lucas S."/>
            <person name="Glavina del Rio T."/>
            <person name="Nolan M."/>
            <person name="Chen F."/>
            <person name="Tice H."/>
            <person name="Pitluck S."/>
            <person name="Cheng J.F."/>
            <person name="Chertkov O."/>
            <person name="Brettin T."/>
            <person name="Han C."/>
            <person name="Detter J.C."/>
            <person name="Kuske C."/>
            <person name="Bruce D."/>
            <person name="Goodwin L."/>
            <person name="Ovchinikova G."/>
            <person name="Pati A."/>
            <person name="Mikhailova N."/>
            <person name="Chen A."/>
            <person name="Palaniappan K."/>
            <person name="Land M."/>
            <person name="Hauser L."/>
            <person name="Chang Y.J."/>
            <person name="Jeffries C.D."/>
            <person name="Chain P."/>
            <person name="Rohde M."/>
            <person name="Goker M."/>
            <person name="Bristow J."/>
            <person name="Eisen J.A."/>
            <person name="Markowitz V."/>
            <person name="Hugenholtz P."/>
            <person name="Kyrpides N.C."/>
            <person name="Klenk H.P."/>
            <person name="Lapidus A."/>
        </authorList>
    </citation>
    <scope>NUCLEOTIDE SEQUENCE [LARGE SCALE GENOMIC DNA]</scope>
    <source>
        <strain evidence="2">ATCC 27377 / DSM 6068 / ICPB 4128</strain>
    </source>
</reference>
<dbReference type="KEGG" id="psl:Psta_1144"/>
<evidence type="ECO:0000313" key="2">
    <source>
        <dbReference type="Proteomes" id="UP000001887"/>
    </source>
</evidence>
<dbReference type="AlphaFoldDB" id="D2R8Z9"/>
<dbReference type="HOGENOM" id="CLU_3083060_0_0_0"/>
<sequence>MNAHEKSRPRLTISNGQQMKREVENDKIASVCQLFRSDNLAVFHPFDLRRAF</sequence>
<accession>D2R8Z9</accession>
<dbReference type="Proteomes" id="UP000001887">
    <property type="component" value="Chromosome"/>
</dbReference>
<keyword evidence="2" id="KW-1185">Reference proteome</keyword>
<evidence type="ECO:0000313" key="1">
    <source>
        <dbReference type="EMBL" id="ADB15826.1"/>
    </source>
</evidence>
<dbReference type="STRING" id="530564.Psta_1144"/>
<dbReference type="EMBL" id="CP001848">
    <property type="protein sequence ID" value="ADB15826.1"/>
    <property type="molecule type" value="Genomic_DNA"/>
</dbReference>
<gene>
    <name evidence="1" type="ordered locus">Psta_1144</name>
</gene>
<organism evidence="1 2">
    <name type="scientific">Pirellula staleyi (strain ATCC 27377 / DSM 6068 / ICPB 4128)</name>
    <name type="common">Pirella staleyi</name>
    <dbReference type="NCBI Taxonomy" id="530564"/>
    <lineage>
        <taxon>Bacteria</taxon>
        <taxon>Pseudomonadati</taxon>
        <taxon>Planctomycetota</taxon>
        <taxon>Planctomycetia</taxon>
        <taxon>Pirellulales</taxon>
        <taxon>Pirellulaceae</taxon>
        <taxon>Pirellula</taxon>
    </lineage>
</organism>
<protein>
    <submittedName>
        <fullName evidence="1">Uncharacterized protein</fullName>
    </submittedName>
</protein>
<proteinExistence type="predicted"/>